<dbReference type="InterPro" id="IPR009880">
    <property type="entry name" value="Glyoxal_oxidase_N"/>
</dbReference>
<dbReference type="PANTHER" id="PTHR32208">
    <property type="entry name" value="SECRETED PROTEIN-RELATED"/>
    <property type="match status" value="1"/>
</dbReference>
<feature type="domain" description="WSC" evidence="3">
    <location>
        <begin position="170"/>
        <end position="265"/>
    </location>
</feature>
<feature type="region of interest" description="Disordered" evidence="2">
    <location>
        <begin position="73"/>
        <end position="146"/>
    </location>
</feature>
<dbReference type="PROSITE" id="PS51212">
    <property type="entry name" value="WSC"/>
    <property type="match status" value="4"/>
</dbReference>
<feature type="domain" description="WSC" evidence="3">
    <location>
        <begin position="1"/>
        <end position="70"/>
    </location>
</feature>
<feature type="domain" description="WSC" evidence="3">
    <location>
        <begin position="313"/>
        <end position="406"/>
    </location>
</feature>
<dbReference type="CDD" id="cd02851">
    <property type="entry name" value="E_set_GO_C"/>
    <property type="match status" value="1"/>
</dbReference>
<feature type="compositionally biased region" description="Low complexity" evidence="2">
    <location>
        <begin position="75"/>
        <end position="146"/>
    </location>
</feature>
<dbReference type="SUPFAM" id="SSF50965">
    <property type="entry name" value="Galactose oxidase, central domain"/>
    <property type="match status" value="1"/>
</dbReference>
<dbReference type="Gene3D" id="2.130.10.80">
    <property type="entry name" value="Galactose oxidase/kelch, beta-propeller"/>
    <property type="match status" value="1"/>
</dbReference>
<dbReference type="OrthoDB" id="2019572at2759"/>
<dbReference type="InterPro" id="IPR011043">
    <property type="entry name" value="Gal_Oxase/kelch_b-propeller"/>
</dbReference>
<sequence>MTIEICLSACEDGGFTYAGAEYAGECYCGNEFENGGGPAPDGLSGCDMPCNGNSSEFCGGSNRLDTYQIDAPAQSSSSASAEATSSSSSSAVDVSASSTSSTAALTTSTSAEAESSTTSTEADASTTTSTTPDAETSTSATLTAADESSSSALASASATASASSGPTVQGWTYLGCYTDSVAARTLPYGTGVEGPMTNEKCIDKCESLDFTYAGTEYAGECFCGDELMNGGGPAPDGEAQCNMACNGDEDEICGGPNRLSLFIFGDVPAESSSSVVVSSTSSVATISSSSTVASSTTVTASSTTSSSTVSPTGWTYQGCWVDNQNGRILQNQQPDSELTHELCQEMCEDAGYSVAGAQYYYQCFCDDIVRNGGELADSEDECNTPCSGDNTEMCGGPNRMSIWSKGELEVFEPPAAQEEDLPEGWEYQGCITDSLERVFFWQLILKNNNSAETCLTRCQEYGYEAAGMEYGEECYCGDPINVEEFGAEDRPEDECSIVCSGDPRYICGGNDRLSWYMWTGEPFDKWEFAEGDAAGEYQYLVPGVIVPLIATQGRNGKVTFLEKAGTGPPNSTGAYELDLTKVDDFPNAWREMHVKTDVFCAGSVTMPDKVGRQINIGGWSGTSTFGVRIYWPDGEPGEESVNDWQENVNELSLQDGRWYPTAMVMANGSILIAGGEEGSNGPPVPTLEILPKAPGGRTVVTADYLVRTDPYNLYPYLAVMPGGGILICYYNEARILDEETLDTVKVLPNIPSNVNNFLGGRTYPYEGTFMLMPQHAPYTDPIRVLICGGSTPGPQIAVDNCASISPEVEDEWLIERMPHRRVITCMVSLPDGTYIILNGASQGVAGFATASDPIHTVWGYDPTKPEHRRITVMANTTISRMYHSEAILLDDGRVLVSGSDPQDERYPQEMRVEVFVPPYLMGDPARPAYDIDDDDWDYEGTYSVTVTAGSTAGMRATLIAPESSTHGNSMGQRTLFPAISCAGSTCDITAPPDAHTCPPGWFRLFLLNGEGVPSVAKWVRIGGDPAGLGNWPDSPSFQPLPGV</sequence>
<dbReference type="InterPro" id="IPR015202">
    <property type="entry name" value="GO-like_E_set"/>
</dbReference>
<keyword evidence="1" id="KW-0732">Signal</keyword>
<keyword evidence="5" id="KW-1185">Reference proteome</keyword>
<dbReference type="InterPro" id="IPR037293">
    <property type="entry name" value="Gal_Oxidase_central_sf"/>
</dbReference>
<dbReference type="EMBL" id="MU001677">
    <property type="protein sequence ID" value="KAF2458758.1"/>
    <property type="molecule type" value="Genomic_DNA"/>
</dbReference>
<proteinExistence type="predicted"/>
<evidence type="ECO:0000313" key="4">
    <source>
        <dbReference type="EMBL" id="KAF2458758.1"/>
    </source>
</evidence>
<dbReference type="PANTHER" id="PTHR32208:SF105">
    <property type="entry name" value="COPPER RADICAL OXIDASE"/>
    <property type="match status" value="1"/>
</dbReference>
<gene>
    <name evidence="4" type="ORF">BDY21DRAFT_283734</name>
</gene>
<dbReference type="Pfam" id="PF01822">
    <property type="entry name" value="WSC"/>
    <property type="match status" value="4"/>
</dbReference>
<protein>
    <recommendedName>
        <fullName evidence="3">WSC domain-containing protein</fullName>
    </recommendedName>
</protein>
<evidence type="ECO:0000313" key="5">
    <source>
        <dbReference type="Proteomes" id="UP000799766"/>
    </source>
</evidence>
<organism evidence="4 5">
    <name type="scientific">Lineolata rhizophorae</name>
    <dbReference type="NCBI Taxonomy" id="578093"/>
    <lineage>
        <taxon>Eukaryota</taxon>
        <taxon>Fungi</taxon>
        <taxon>Dikarya</taxon>
        <taxon>Ascomycota</taxon>
        <taxon>Pezizomycotina</taxon>
        <taxon>Dothideomycetes</taxon>
        <taxon>Dothideomycetes incertae sedis</taxon>
        <taxon>Lineolatales</taxon>
        <taxon>Lineolataceae</taxon>
        <taxon>Lineolata</taxon>
    </lineage>
</organism>
<feature type="domain" description="WSC" evidence="3">
    <location>
        <begin position="424"/>
        <end position="519"/>
    </location>
</feature>
<dbReference type="AlphaFoldDB" id="A0A6A6P4P9"/>
<dbReference type="SMART" id="SM00321">
    <property type="entry name" value="WSC"/>
    <property type="match status" value="4"/>
</dbReference>
<evidence type="ECO:0000256" key="1">
    <source>
        <dbReference type="ARBA" id="ARBA00022729"/>
    </source>
</evidence>
<dbReference type="Proteomes" id="UP000799766">
    <property type="component" value="Unassembled WGS sequence"/>
</dbReference>
<name>A0A6A6P4P9_9PEZI</name>
<dbReference type="Pfam" id="PF07250">
    <property type="entry name" value="Glyoxal_oxid_N"/>
    <property type="match status" value="1"/>
</dbReference>
<dbReference type="InterPro" id="IPR002889">
    <property type="entry name" value="WSC_carb-bd"/>
</dbReference>
<dbReference type="InterPro" id="IPR013783">
    <property type="entry name" value="Ig-like_fold"/>
</dbReference>
<dbReference type="SUPFAM" id="SSF81296">
    <property type="entry name" value="E set domains"/>
    <property type="match status" value="1"/>
</dbReference>
<dbReference type="InterPro" id="IPR014756">
    <property type="entry name" value="Ig_E-set"/>
</dbReference>
<dbReference type="Pfam" id="PF09118">
    <property type="entry name" value="GO-like_E_set"/>
    <property type="match status" value="1"/>
</dbReference>
<evidence type="ECO:0000259" key="3">
    <source>
        <dbReference type="PROSITE" id="PS51212"/>
    </source>
</evidence>
<evidence type="ECO:0000256" key="2">
    <source>
        <dbReference type="SAM" id="MobiDB-lite"/>
    </source>
</evidence>
<reference evidence="4" key="1">
    <citation type="journal article" date="2020" name="Stud. Mycol.">
        <title>101 Dothideomycetes genomes: a test case for predicting lifestyles and emergence of pathogens.</title>
        <authorList>
            <person name="Haridas S."/>
            <person name="Albert R."/>
            <person name="Binder M."/>
            <person name="Bloem J."/>
            <person name="Labutti K."/>
            <person name="Salamov A."/>
            <person name="Andreopoulos B."/>
            <person name="Baker S."/>
            <person name="Barry K."/>
            <person name="Bills G."/>
            <person name="Bluhm B."/>
            <person name="Cannon C."/>
            <person name="Castanera R."/>
            <person name="Culley D."/>
            <person name="Daum C."/>
            <person name="Ezra D."/>
            <person name="Gonzalez J."/>
            <person name="Henrissat B."/>
            <person name="Kuo A."/>
            <person name="Liang C."/>
            <person name="Lipzen A."/>
            <person name="Lutzoni F."/>
            <person name="Magnuson J."/>
            <person name="Mondo S."/>
            <person name="Nolan M."/>
            <person name="Ohm R."/>
            <person name="Pangilinan J."/>
            <person name="Park H.-J."/>
            <person name="Ramirez L."/>
            <person name="Alfaro M."/>
            <person name="Sun H."/>
            <person name="Tritt A."/>
            <person name="Yoshinaga Y."/>
            <person name="Zwiers L.-H."/>
            <person name="Turgeon B."/>
            <person name="Goodwin S."/>
            <person name="Spatafora J."/>
            <person name="Crous P."/>
            <person name="Grigoriev I."/>
        </authorList>
    </citation>
    <scope>NUCLEOTIDE SEQUENCE</scope>
    <source>
        <strain evidence="4">ATCC 16933</strain>
    </source>
</reference>
<accession>A0A6A6P4P9</accession>
<dbReference type="Gene3D" id="2.60.40.10">
    <property type="entry name" value="Immunoglobulins"/>
    <property type="match status" value="1"/>
</dbReference>